<feature type="transmembrane region" description="Helical" evidence="1">
    <location>
        <begin position="154"/>
        <end position="176"/>
    </location>
</feature>
<accession>A0A328UEL3</accession>
<gene>
    <name evidence="2" type="ORF">DL346_08165</name>
</gene>
<dbReference type="AlphaFoldDB" id="A0A328UEL3"/>
<name>A0A328UEL3_9BACL</name>
<feature type="transmembrane region" description="Helical" evidence="1">
    <location>
        <begin position="215"/>
        <end position="237"/>
    </location>
</feature>
<feature type="transmembrane region" description="Helical" evidence="1">
    <location>
        <begin position="183"/>
        <end position="203"/>
    </location>
</feature>
<dbReference type="Proteomes" id="UP000249260">
    <property type="component" value="Unassembled WGS sequence"/>
</dbReference>
<evidence type="ECO:0000313" key="2">
    <source>
        <dbReference type="EMBL" id="RAP78386.1"/>
    </source>
</evidence>
<keyword evidence="1" id="KW-1133">Transmembrane helix</keyword>
<evidence type="ECO:0000256" key="1">
    <source>
        <dbReference type="SAM" id="Phobius"/>
    </source>
</evidence>
<keyword evidence="3" id="KW-1185">Reference proteome</keyword>
<feature type="transmembrane region" description="Helical" evidence="1">
    <location>
        <begin position="377"/>
        <end position="398"/>
    </location>
</feature>
<proteinExistence type="predicted"/>
<keyword evidence="1" id="KW-0472">Membrane</keyword>
<feature type="transmembrane region" description="Helical" evidence="1">
    <location>
        <begin position="20"/>
        <end position="38"/>
    </location>
</feature>
<comment type="caution">
    <text evidence="2">The sequence shown here is derived from an EMBL/GenBank/DDBJ whole genome shotgun (WGS) entry which is preliminary data.</text>
</comment>
<evidence type="ECO:0000313" key="3">
    <source>
        <dbReference type="Proteomes" id="UP000249260"/>
    </source>
</evidence>
<protein>
    <submittedName>
        <fullName evidence="2">ZIP family metal transporter</fullName>
    </submittedName>
</protein>
<reference evidence="2 3" key="1">
    <citation type="submission" date="2018-06" db="EMBL/GenBank/DDBJ databases">
        <title>Paenibacillus montanisoli sp. nov., isolated from mountain area soil.</title>
        <authorList>
            <person name="Wu M."/>
        </authorList>
    </citation>
    <scope>NUCLEOTIDE SEQUENCE [LARGE SCALE GENOMIC DNA]</scope>
    <source>
        <strain evidence="2 3">RA17</strain>
    </source>
</reference>
<dbReference type="RefSeq" id="WP_112881509.1">
    <property type="nucleotide sequence ID" value="NZ_QLUW01000001.1"/>
</dbReference>
<dbReference type="OrthoDB" id="9787346at2"/>
<sequence length="400" mass="42510">METNTVKTANTNRRLPRLAWLWGILPLVLLGFMIYFITTLGTGIKDEPVAPIEVLEVQKITLNDEGFTVNVLNTGPEEVTIAQVLVNDAFWNAEFSNGDTLSRFGETEITIPYGWVEGDPYEIKLITGNGLIFTGEVAVAAKTPVPDAARVGQYALIGFYVGVIPVGLGLLWFPFLRRFSQGGIQAVLALTVGLLFFLVVDTLQEGLELGAEAPGIFHGTGLVWFGAFLSFLFLLAIDQSSEKRNASNGRIVAYKIAGGIGLHNLGEGLAIGAAFAAGEAALGTFLVIGFTLHNITEGIGIAAPLLNERPTWRTFLGLAVVGGAPAIIGTWTGGFVFNETFAALFFGIGAGAIMQVIYVIGKMIVREAGKAGKPAVSWLNLGGLALGILLMYVTALFVSV</sequence>
<feature type="transmembrane region" description="Helical" evidence="1">
    <location>
        <begin position="343"/>
        <end position="365"/>
    </location>
</feature>
<organism evidence="2 3">
    <name type="scientific">Paenibacillus montanisoli</name>
    <dbReference type="NCBI Taxonomy" id="2081970"/>
    <lineage>
        <taxon>Bacteria</taxon>
        <taxon>Bacillati</taxon>
        <taxon>Bacillota</taxon>
        <taxon>Bacilli</taxon>
        <taxon>Bacillales</taxon>
        <taxon>Paenibacillaceae</taxon>
        <taxon>Paenibacillus</taxon>
    </lineage>
</organism>
<feature type="transmembrane region" description="Helical" evidence="1">
    <location>
        <begin position="315"/>
        <end position="337"/>
    </location>
</feature>
<dbReference type="EMBL" id="QLUW01000001">
    <property type="protein sequence ID" value="RAP78386.1"/>
    <property type="molecule type" value="Genomic_DNA"/>
</dbReference>
<keyword evidence="1" id="KW-0812">Transmembrane</keyword>